<reference evidence="1 2" key="1">
    <citation type="submission" date="2023-09" db="EMBL/GenBank/DDBJ databases">
        <title>Nesidiocoris tenuis whole genome shotgun sequence.</title>
        <authorList>
            <person name="Shibata T."/>
            <person name="Shimoda M."/>
            <person name="Kobayashi T."/>
            <person name="Uehara T."/>
        </authorList>
    </citation>
    <scope>NUCLEOTIDE SEQUENCE [LARGE SCALE GENOMIC DNA]</scope>
    <source>
        <strain evidence="1 2">Japan</strain>
    </source>
</reference>
<accession>A0ABN7AKV2</accession>
<name>A0ABN7AKV2_9HEMI</name>
<evidence type="ECO:0000313" key="1">
    <source>
        <dbReference type="EMBL" id="BES92603.1"/>
    </source>
</evidence>
<dbReference type="Proteomes" id="UP001307889">
    <property type="component" value="Chromosome 3"/>
</dbReference>
<protein>
    <submittedName>
        <fullName evidence="1">Uncharacterized protein</fullName>
    </submittedName>
</protein>
<dbReference type="EMBL" id="AP028911">
    <property type="protein sequence ID" value="BES92603.1"/>
    <property type="molecule type" value="Genomic_DNA"/>
</dbReference>
<proteinExistence type="predicted"/>
<sequence>MSDREGAMRIRLEETRGNYEKRIPSTRRRDGDGVEDGKLKIELSICLRTGGSTSVVGFSEPRPDVRTT</sequence>
<gene>
    <name evidence="1" type="ORF">NTJ_05413</name>
</gene>
<organism evidence="1 2">
    <name type="scientific">Nesidiocoris tenuis</name>
    <dbReference type="NCBI Taxonomy" id="355587"/>
    <lineage>
        <taxon>Eukaryota</taxon>
        <taxon>Metazoa</taxon>
        <taxon>Ecdysozoa</taxon>
        <taxon>Arthropoda</taxon>
        <taxon>Hexapoda</taxon>
        <taxon>Insecta</taxon>
        <taxon>Pterygota</taxon>
        <taxon>Neoptera</taxon>
        <taxon>Paraneoptera</taxon>
        <taxon>Hemiptera</taxon>
        <taxon>Heteroptera</taxon>
        <taxon>Panheteroptera</taxon>
        <taxon>Cimicomorpha</taxon>
        <taxon>Miridae</taxon>
        <taxon>Dicyphina</taxon>
        <taxon>Nesidiocoris</taxon>
    </lineage>
</organism>
<evidence type="ECO:0000313" key="2">
    <source>
        <dbReference type="Proteomes" id="UP001307889"/>
    </source>
</evidence>
<keyword evidence="2" id="KW-1185">Reference proteome</keyword>